<evidence type="ECO:0000256" key="5">
    <source>
        <dbReference type="ARBA" id="ARBA00022516"/>
    </source>
</evidence>
<keyword evidence="16" id="KW-0153">Cholesterol metabolism</keyword>
<evidence type="ECO:0000256" key="7">
    <source>
        <dbReference type="ARBA" id="ARBA00022840"/>
    </source>
</evidence>
<dbReference type="InterPro" id="IPR020568">
    <property type="entry name" value="Ribosomal_Su5_D2-typ_SF"/>
</dbReference>
<keyword evidence="10 15" id="KW-0443">Lipid metabolism</keyword>
<comment type="pathway">
    <text evidence="16">Steroid biosynthesis; cholesterol biosynthesis.</text>
</comment>
<dbReference type="PANTHER" id="PTHR10977:SF3">
    <property type="entry name" value="DIPHOSPHOMEVALONATE DECARBOXYLASE"/>
    <property type="match status" value="1"/>
</dbReference>
<evidence type="ECO:0000313" key="20">
    <source>
        <dbReference type="Proteomes" id="UP000663860"/>
    </source>
</evidence>
<dbReference type="GO" id="GO:0004163">
    <property type="term" value="F:diphosphomevalonate decarboxylase activity"/>
    <property type="evidence" value="ECO:0007669"/>
    <property type="project" value="UniProtKB-UniRule"/>
</dbReference>
<evidence type="ECO:0000256" key="6">
    <source>
        <dbReference type="ARBA" id="ARBA00022741"/>
    </source>
</evidence>
<dbReference type="GO" id="GO:0006695">
    <property type="term" value="P:cholesterol biosynthetic process"/>
    <property type="evidence" value="ECO:0007669"/>
    <property type="project" value="UniProtKB-UniPathway"/>
</dbReference>
<feature type="domain" description="Diphosphomevalonate decarboxylase-like N-terminal" evidence="18">
    <location>
        <begin position="150"/>
        <end position="240"/>
    </location>
</feature>
<comment type="catalytic activity">
    <reaction evidence="14 15 16">
        <text>(R)-5-diphosphomevalonate + ATP = isopentenyl diphosphate + ADP + phosphate + CO2</text>
        <dbReference type="Rhea" id="RHEA:23732"/>
        <dbReference type="ChEBI" id="CHEBI:16526"/>
        <dbReference type="ChEBI" id="CHEBI:30616"/>
        <dbReference type="ChEBI" id="CHEBI:43474"/>
        <dbReference type="ChEBI" id="CHEBI:57557"/>
        <dbReference type="ChEBI" id="CHEBI:128769"/>
        <dbReference type="ChEBI" id="CHEBI:456216"/>
        <dbReference type="EC" id="4.1.1.33"/>
    </reaction>
</comment>
<evidence type="ECO:0000259" key="18">
    <source>
        <dbReference type="Pfam" id="PF22700"/>
    </source>
</evidence>
<keyword evidence="16" id="KW-0152">Cholesterol biosynthesis</keyword>
<evidence type="ECO:0000256" key="12">
    <source>
        <dbReference type="ARBA" id="ARBA00023221"/>
    </source>
</evidence>
<sequence>MSDNSDCLSVTCQASPNIALIKYWGKRNEELILPDNDSLSITLDLGELHSDTTVSTSSSMTCDTFYFDGIQQTKLSKRMQKVLDEVRRRAKNDQIKFVEIRSHNTFPASSGLASSASAYASLAIALTKLFNLENPQSTAAYLARIGSGLSKRMQKVLDEVRRRAKNDQIKFVEIRSHNTFPASSGLASSASAYASLAIALTKLFNLENPQSTAAYLARIGSGSAVRSVYGGFVRWSSEGECLSSCIYPVEHWPELRLIILIFNSSKKPVSSTDAMQRTRETSTLFQARLSTVNDKIEKLIQAIKIKDFNTFAKIVMMDSSQFHAVCMDTYPPVIYLNEQSKHLIDLVHAFNKTDENKTMKVAYTFDAGPNPFCFIREEHVDEFLSLLKHFYPSNNDNVHKQVSNIDGNFPSINLPIMANALERIVLTKIGSGPKII</sequence>
<dbReference type="SUPFAM" id="SSF54211">
    <property type="entry name" value="Ribosomal protein S5 domain 2-like"/>
    <property type="match status" value="2"/>
</dbReference>
<dbReference type="SUPFAM" id="SSF55060">
    <property type="entry name" value="GHMP Kinase, C-terminal domain"/>
    <property type="match status" value="1"/>
</dbReference>
<name>A0A813VCU4_9BILA</name>
<evidence type="ECO:0000256" key="10">
    <source>
        <dbReference type="ARBA" id="ARBA00023098"/>
    </source>
</evidence>
<dbReference type="UniPathway" id="UPA00063"/>
<protein>
    <recommendedName>
        <fullName evidence="4 15">Diphosphomevalonate decarboxylase</fullName>
        <ecNumber evidence="3 15">4.1.1.33</ecNumber>
    </recommendedName>
</protein>
<comment type="caution">
    <text evidence="19">The sequence shown here is derived from an EMBL/GenBank/DDBJ whole genome shotgun (WGS) entry which is preliminary data.</text>
</comment>
<evidence type="ECO:0000256" key="3">
    <source>
        <dbReference type="ARBA" id="ARBA00012296"/>
    </source>
</evidence>
<dbReference type="Gene3D" id="3.30.70.890">
    <property type="entry name" value="GHMP kinase, C-terminal domain"/>
    <property type="match status" value="1"/>
</dbReference>
<feature type="domain" description="Diphosphomevalonate decarboxylase-like N-terminal" evidence="18">
    <location>
        <begin position="14"/>
        <end position="148"/>
    </location>
</feature>
<keyword evidence="11 16" id="KW-1207">Sterol metabolism</keyword>
<feature type="domain" description="Mvd1 C-terminal" evidence="17">
    <location>
        <begin position="258"/>
        <end position="436"/>
    </location>
</feature>
<dbReference type="GO" id="GO:0005829">
    <property type="term" value="C:cytosol"/>
    <property type="evidence" value="ECO:0007669"/>
    <property type="project" value="InterPro"/>
</dbReference>
<evidence type="ECO:0000256" key="16">
    <source>
        <dbReference type="RuleBase" id="RU363086"/>
    </source>
</evidence>
<reference evidence="19" key="1">
    <citation type="submission" date="2021-02" db="EMBL/GenBank/DDBJ databases">
        <authorList>
            <person name="Nowell W R."/>
        </authorList>
    </citation>
    <scope>NUCLEOTIDE SEQUENCE</scope>
</reference>
<dbReference type="GO" id="GO:0019287">
    <property type="term" value="P:isopentenyl diphosphate biosynthetic process, mevalonate pathway"/>
    <property type="evidence" value="ECO:0007669"/>
    <property type="project" value="UniProtKB-UniRule"/>
</dbReference>
<dbReference type="NCBIfam" id="TIGR01240">
    <property type="entry name" value="mevDPdecarb"/>
    <property type="match status" value="1"/>
</dbReference>
<dbReference type="InterPro" id="IPR029765">
    <property type="entry name" value="Mev_diP_decarb"/>
</dbReference>
<dbReference type="Proteomes" id="UP000663860">
    <property type="component" value="Unassembled WGS sequence"/>
</dbReference>
<evidence type="ECO:0000313" key="19">
    <source>
        <dbReference type="EMBL" id="CAF0843543.1"/>
    </source>
</evidence>
<keyword evidence="13 15" id="KW-0456">Lyase</keyword>
<dbReference type="GO" id="GO:0005524">
    <property type="term" value="F:ATP binding"/>
    <property type="evidence" value="ECO:0007669"/>
    <property type="project" value="UniProtKB-UniRule"/>
</dbReference>
<dbReference type="InterPro" id="IPR041431">
    <property type="entry name" value="Mvd1_C"/>
</dbReference>
<evidence type="ECO:0000256" key="13">
    <source>
        <dbReference type="ARBA" id="ARBA00023239"/>
    </source>
</evidence>
<evidence type="ECO:0000259" key="17">
    <source>
        <dbReference type="Pfam" id="PF18376"/>
    </source>
</evidence>
<evidence type="ECO:0000256" key="14">
    <source>
        <dbReference type="ARBA" id="ARBA00048154"/>
    </source>
</evidence>
<dbReference type="InterPro" id="IPR014721">
    <property type="entry name" value="Ribsml_uS5_D2-typ_fold_subgr"/>
</dbReference>
<keyword evidence="6 15" id="KW-0547">Nucleotide-binding</keyword>
<dbReference type="EC" id="4.1.1.33" evidence="3 15"/>
<evidence type="ECO:0000256" key="1">
    <source>
        <dbReference type="ARBA" id="ARBA00003812"/>
    </source>
</evidence>
<accession>A0A813VCU4</accession>
<evidence type="ECO:0000256" key="4">
    <source>
        <dbReference type="ARBA" id="ARBA00019335"/>
    </source>
</evidence>
<evidence type="ECO:0000256" key="8">
    <source>
        <dbReference type="ARBA" id="ARBA00022955"/>
    </source>
</evidence>
<evidence type="ECO:0000256" key="15">
    <source>
        <dbReference type="PIRNR" id="PIRNR015950"/>
    </source>
</evidence>
<comment type="function">
    <text evidence="1 16">Catalyzes the ATP dependent decarboxylation of (R)-5-diphosphomevalonate to form isopentenyl diphosphate (IPP). Functions in the mevalonate (MVA) pathway leading to isopentenyl diphosphate (IPP), a key precursor for the biosynthesis of isoprenoids and sterol synthesis.</text>
</comment>
<dbReference type="Pfam" id="PF22700">
    <property type="entry name" value="MVD-like_N"/>
    <property type="match status" value="2"/>
</dbReference>
<evidence type="ECO:0000256" key="9">
    <source>
        <dbReference type="ARBA" id="ARBA00023011"/>
    </source>
</evidence>
<evidence type="ECO:0000256" key="11">
    <source>
        <dbReference type="ARBA" id="ARBA00023166"/>
    </source>
</evidence>
<keyword evidence="12 16" id="KW-0753">Steroid metabolism</keyword>
<dbReference type="PIRSF" id="PIRSF015950">
    <property type="entry name" value="Mev_P_decrbx"/>
    <property type="match status" value="1"/>
</dbReference>
<dbReference type="Gene3D" id="3.30.230.10">
    <property type="match status" value="2"/>
</dbReference>
<keyword evidence="5 16" id="KW-0444">Lipid biosynthesis</keyword>
<dbReference type="PANTHER" id="PTHR10977">
    <property type="entry name" value="DIPHOSPHOMEVALONATE DECARBOXYLASE"/>
    <property type="match status" value="1"/>
</dbReference>
<dbReference type="InterPro" id="IPR036554">
    <property type="entry name" value="GHMP_kinase_C_sf"/>
</dbReference>
<dbReference type="EMBL" id="CAJNOE010000064">
    <property type="protein sequence ID" value="CAF0843543.1"/>
    <property type="molecule type" value="Genomic_DNA"/>
</dbReference>
<comment type="similarity">
    <text evidence="2 15 16">Belongs to the diphosphomevalonate decarboxylase family.</text>
</comment>
<dbReference type="AlphaFoldDB" id="A0A813VCU4"/>
<evidence type="ECO:0000256" key="2">
    <source>
        <dbReference type="ARBA" id="ARBA00008831"/>
    </source>
</evidence>
<keyword evidence="8 16" id="KW-0752">Steroid biosynthesis</keyword>
<gene>
    <name evidence="19" type="ORF">IZO911_LOCUS9195</name>
</gene>
<organism evidence="19 20">
    <name type="scientific">Adineta steineri</name>
    <dbReference type="NCBI Taxonomy" id="433720"/>
    <lineage>
        <taxon>Eukaryota</taxon>
        <taxon>Metazoa</taxon>
        <taxon>Spiralia</taxon>
        <taxon>Gnathifera</taxon>
        <taxon>Rotifera</taxon>
        <taxon>Eurotatoria</taxon>
        <taxon>Bdelloidea</taxon>
        <taxon>Adinetida</taxon>
        <taxon>Adinetidae</taxon>
        <taxon>Adineta</taxon>
    </lineage>
</organism>
<proteinExistence type="inferred from homology"/>
<dbReference type="InterPro" id="IPR053859">
    <property type="entry name" value="MVD-like_N"/>
</dbReference>
<dbReference type="InterPro" id="IPR005935">
    <property type="entry name" value="Mev_decarb"/>
</dbReference>
<dbReference type="Pfam" id="PF18376">
    <property type="entry name" value="MDD_C"/>
    <property type="match status" value="1"/>
</dbReference>
<keyword evidence="9 16" id="KW-0756">Sterol biosynthesis</keyword>
<keyword evidence="7 15" id="KW-0067">ATP-binding</keyword>